<name>A0A836FQ97_9HYME</name>
<organism evidence="14 15">
    <name type="scientific">Acromyrmex charruanus</name>
    <dbReference type="NCBI Taxonomy" id="2715315"/>
    <lineage>
        <taxon>Eukaryota</taxon>
        <taxon>Metazoa</taxon>
        <taxon>Ecdysozoa</taxon>
        <taxon>Arthropoda</taxon>
        <taxon>Hexapoda</taxon>
        <taxon>Insecta</taxon>
        <taxon>Pterygota</taxon>
        <taxon>Neoptera</taxon>
        <taxon>Endopterygota</taxon>
        <taxon>Hymenoptera</taxon>
        <taxon>Apocrita</taxon>
        <taxon>Aculeata</taxon>
        <taxon>Formicoidea</taxon>
        <taxon>Formicidae</taxon>
        <taxon>Myrmicinae</taxon>
        <taxon>Acromyrmex</taxon>
    </lineage>
</organism>
<keyword evidence="11 13" id="KW-0472">Membrane</keyword>
<evidence type="ECO:0000256" key="5">
    <source>
        <dbReference type="ARBA" id="ARBA00022448"/>
    </source>
</evidence>
<evidence type="ECO:0000256" key="8">
    <source>
        <dbReference type="ARBA" id="ARBA00022781"/>
    </source>
</evidence>
<keyword evidence="8" id="KW-0375">Hydrogen ion transport</keyword>
<feature type="transmembrane region" description="Helical" evidence="13">
    <location>
        <begin position="61"/>
        <end position="84"/>
    </location>
</feature>
<keyword evidence="10" id="KW-0406">Ion transport</keyword>
<evidence type="ECO:0000256" key="3">
    <source>
        <dbReference type="ARBA" id="ARBA00006810"/>
    </source>
</evidence>
<protein>
    <submittedName>
        <fullName evidence="14">ATP6 synthase</fullName>
    </submittedName>
</protein>
<keyword evidence="12" id="KW-0066">ATP synthesis</keyword>
<proteinExistence type="inferred from homology"/>
<evidence type="ECO:0000313" key="15">
    <source>
        <dbReference type="Proteomes" id="UP000669903"/>
    </source>
</evidence>
<evidence type="ECO:0000256" key="10">
    <source>
        <dbReference type="ARBA" id="ARBA00023065"/>
    </source>
</evidence>
<evidence type="ECO:0000256" key="13">
    <source>
        <dbReference type="SAM" id="Phobius"/>
    </source>
</evidence>
<evidence type="ECO:0000313" key="14">
    <source>
        <dbReference type="EMBL" id="KAG5342636.1"/>
    </source>
</evidence>
<evidence type="ECO:0000256" key="2">
    <source>
        <dbReference type="ARBA" id="ARBA00004141"/>
    </source>
</evidence>
<dbReference type="PRINTS" id="PR00123">
    <property type="entry name" value="ATPASEA"/>
</dbReference>
<dbReference type="PROSITE" id="PS00449">
    <property type="entry name" value="ATPASE_A"/>
    <property type="match status" value="1"/>
</dbReference>
<dbReference type="SUPFAM" id="SSF81336">
    <property type="entry name" value="F1F0 ATP synthase subunit A"/>
    <property type="match status" value="1"/>
</dbReference>
<keyword evidence="7 13" id="KW-0812">Transmembrane</keyword>
<dbReference type="InterPro" id="IPR023011">
    <property type="entry name" value="ATP_synth_F0_asu_AS"/>
</dbReference>
<comment type="similarity">
    <text evidence="3">Belongs to the ATPase A chain family.</text>
</comment>
<evidence type="ECO:0000256" key="6">
    <source>
        <dbReference type="ARBA" id="ARBA00022547"/>
    </source>
</evidence>
<evidence type="ECO:0000256" key="1">
    <source>
        <dbReference type="ARBA" id="ARBA00002070"/>
    </source>
</evidence>
<evidence type="ECO:0000256" key="4">
    <source>
        <dbReference type="ARBA" id="ARBA00011648"/>
    </source>
</evidence>
<dbReference type="Gene3D" id="1.20.120.220">
    <property type="entry name" value="ATP synthase, F0 complex, subunit A"/>
    <property type="match status" value="1"/>
</dbReference>
<dbReference type="Pfam" id="PF00119">
    <property type="entry name" value="ATP-synt_A"/>
    <property type="match status" value="1"/>
</dbReference>
<dbReference type="EMBL" id="JAANIC010003106">
    <property type="protein sequence ID" value="KAG5342636.1"/>
    <property type="molecule type" value="Genomic_DNA"/>
</dbReference>
<dbReference type="Proteomes" id="UP000669903">
    <property type="component" value="Unassembled WGS sequence"/>
</dbReference>
<keyword evidence="9 13" id="KW-1133">Transmembrane helix</keyword>
<comment type="caution">
    <text evidence="14">The sequence shown here is derived from an EMBL/GenBank/DDBJ whole genome shotgun (WGS) entry which is preliminary data.</text>
</comment>
<dbReference type="GO" id="GO:0015078">
    <property type="term" value="F:proton transmembrane transporter activity"/>
    <property type="evidence" value="ECO:0007669"/>
    <property type="project" value="InterPro"/>
</dbReference>
<dbReference type="InterPro" id="IPR035908">
    <property type="entry name" value="F0_ATP_A_sf"/>
</dbReference>
<evidence type="ECO:0000256" key="7">
    <source>
        <dbReference type="ARBA" id="ARBA00022692"/>
    </source>
</evidence>
<keyword evidence="6" id="KW-0138">CF(0)</keyword>
<keyword evidence="5" id="KW-0813">Transport</keyword>
<gene>
    <name evidence="14" type="primary">atpase6_0</name>
    <name evidence="14" type="ORF">G6Z76_0014387</name>
</gene>
<feature type="non-terminal residue" evidence="14">
    <location>
        <position position="100"/>
    </location>
</feature>
<feature type="transmembrane region" description="Helical" evidence="13">
    <location>
        <begin position="21"/>
        <end position="41"/>
    </location>
</feature>
<comment type="subunit">
    <text evidence="4">F-type ATPases have 2 components, CF(1) - the catalytic core - and CF(0) - the membrane proton channel. CF(1) has five subunits: alpha(3), beta(3), gamma(1), delta(1), epsilon(1). CF(0) has three main subunits: a, b and c.</text>
</comment>
<evidence type="ECO:0000256" key="11">
    <source>
        <dbReference type="ARBA" id="ARBA00023136"/>
    </source>
</evidence>
<dbReference type="GO" id="GO:0045259">
    <property type="term" value="C:proton-transporting ATP synthase complex"/>
    <property type="evidence" value="ECO:0007669"/>
    <property type="project" value="UniProtKB-KW"/>
</dbReference>
<comment type="function">
    <text evidence="1">Mitochondrial membrane ATP synthase (F(1)F(0) ATP synthase or Complex V) produces ATP from ADP in the presence of a proton gradient across the membrane which is generated by electron transport complexes of the respiratory chain. F-type ATPases consist of two structural domains, F(1) - containing the extramembraneous catalytic core and F(0) - containing the membrane proton channel, linked together by a central stalk and a peripheral stalk. During catalysis, ATP synthesis in the catalytic domain of F(1) is coupled via a rotary mechanism of the central stalk subunits to proton translocation. Key component of the proton channel; it may play a direct role in the translocation of protons across the membrane.</text>
</comment>
<dbReference type="AlphaFoldDB" id="A0A836FQ97"/>
<keyword evidence="15" id="KW-1185">Reference proteome</keyword>
<dbReference type="InterPro" id="IPR000568">
    <property type="entry name" value="ATP_synth_F0_asu"/>
</dbReference>
<sequence length="100" mass="11391">ILINYIFNELKILINYSLKTLGTPFILLPFIVIIESIRLIIHPFTLTIRLTANIIAGHVLLILLGSSGINIFNFFISVCLIRLYNIHFSPYHQFGFEAAS</sequence>
<evidence type="ECO:0000256" key="12">
    <source>
        <dbReference type="ARBA" id="ARBA00023310"/>
    </source>
</evidence>
<dbReference type="GO" id="GO:0015986">
    <property type="term" value="P:proton motive force-driven ATP synthesis"/>
    <property type="evidence" value="ECO:0007669"/>
    <property type="project" value="InterPro"/>
</dbReference>
<evidence type="ECO:0000256" key="9">
    <source>
        <dbReference type="ARBA" id="ARBA00022989"/>
    </source>
</evidence>
<reference evidence="14" key="1">
    <citation type="submission" date="2020-03" db="EMBL/GenBank/DDBJ databases">
        <title>Relaxed selection underlies rapid genomic changes in the transitions from sociality to social parasitism in ants.</title>
        <authorList>
            <person name="Bi X."/>
        </authorList>
    </citation>
    <scope>NUCLEOTIDE SEQUENCE</scope>
    <source>
        <strain evidence="14">BGI-DK2014a</strain>
        <tissue evidence="14">Whole body</tissue>
    </source>
</reference>
<feature type="non-terminal residue" evidence="14">
    <location>
        <position position="1"/>
    </location>
</feature>
<accession>A0A836FQ97</accession>
<comment type="subcellular location">
    <subcellularLocation>
        <location evidence="2">Membrane</location>
        <topology evidence="2">Multi-pass membrane protein</topology>
    </subcellularLocation>
</comment>